<dbReference type="EMBL" id="BARU01038963">
    <property type="protein sequence ID" value="GAH89225.1"/>
    <property type="molecule type" value="Genomic_DNA"/>
</dbReference>
<feature type="domain" description="GntR C-terminal" evidence="4">
    <location>
        <begin position="1"/>
        <end position="98"/>
    </location>
</feature>
<evidence type="ECO:0000256" key="1">
    <source>
        <dbReference type="ARBA" id="ARBA00023015"/>
    </source>
</evidence>
<dbReference type="Pfam" id="PF07729">
    <property type="entry name" value="FCD"/>
    <property type="match status" value="1"/>
</dbReference>
<reference evidence="5" key="1">
    <citation type="journal article" date="2014" name="Front. Microbiol.">
        <title>High frequency of phylogenetically diverse reductive dehalogenase-homologous genes in deep subseafloor sedimentary metagenomes.</title>
        <authorList>
            <person name="Kawai M."/>
            <person name="Futagami T."/>
            <person name="Toyoda A."/>
            <person name="Takaki Y."/>
            <person name="Nishi S."/>
            <person name="Hori S."/>
            <person name="Arai W."/>
            <person name="Tsubouchi T."/>
            <person name="Morono Y."/>
            <person name="Uchiyama I."/>
            <person name="Ito T."/>
            <person name="Fujiyama A."/>
            <person name="Inagaki F."/>
            <person name="Takami H."/>
        </authorList>
    </citation>
    <scope>NUCLEOTIDE SEQUENCE</scope>
    <source>
        <strain evidence="5">Expedition CK06-06</strain>
    </source>
</reference>
<sequence>LAEIETALKDHEKRATKGLNAFEEDMIFHMKIASAAKNQVIEGMMLIVVPDLIRTIVERKICGTDRSTRAIAEHKNILDAIALQDVATAEAAMHLHLEEIMKVSRDYKTVLL</sequence>
<keyword evidence="2" id="KW-0238">DNA-binding</keyword>
<feature type="non-terminal residue" evidence="5">
    <location>
        <position position="1"/>
    </location>
</feature>
<gene>
    <name evidence="5" type="ORF">S03H2_60461</name>
</gene>
<evidence type="ECO:0000259" key="4">
    <source>
        <dbReference type="Pfam" id="PF07729"/>
    </source>
</evidence>
<proteinExistence type="predicted"/>
<dbReference type="InterPro" id="IPR008920">
    <property type="entry name" value="TF_FadR/GntR_C"/>
</dbReference>
<dbReference type="SUPFAM" id="SSF48008">
    <property type="entry name" value="GntR ligand-binding domain-like"/>
    <property type="match status" value="1"/>
</dbReference>
<evidence type="ECO:0000256" key="2">
    <source>
        <dbReference type="ARBA" id="ARBA00023125"/>
    </source>
</evidence>
<evidence type="ECO:0000256" key="3">
    <source>
        <dbReference type="ARBA" id="ARBA00023163"/>
    </source>
</evidence>
<keyword evidence="3" id="KW-0804">Transcription</keyword>
<dbReference type="Gene3D" id="1.20.120.530">
    <property type="entry name" value="GntR ligand-binding domain-like"/>
    <property type="match status" value="1"/>
</dbReference>
<comment type="caution">
    <text evidence="5">The sequence shown here is derived from an EMBL/GenBank/DDBJ whole genome shotgun (WGS) entry which is preliminary data.</text>
</comment>
<protein>
    <recommendedName>
        <fullName evidence="4">GntR C-terminal domain-containing protein</fullName>
    </recommendedName>
</protein>
<dbReference type="AlphaFoldDB" id="X1K6G2"/>
<keyword evidence="1" id="KW-0805">Transcription regulation</keyword>
<accession>X1K6G2</accession>
<dbReference type="InterPro" id="IPR011711">
    <property type="entry name" value="GntR_C"/>
</dbReference>
<dbReference type="GO" id="GO:0003677">
    <property type="term" value="F:DNA binding"/>
    <property type="evidence" value="ECO:0007669"/>
    <property type="project" value="UniProtKB-KW"/>
</dbReference>
<evidence type="ECO:0000313" key="5">
    <source>
        <dbReference type="EMBL" id="GAH89225.1"/>
    </source>
</evidence>
<organism evidence="5">
    <name type="scientific">marine sediment metagenome</name>
    <dbReference type="NCBI Taxonomy" id="412755"/>
    <lineage>
        <taxon>unclassified sequences</taxon>
        <taxon>metagenomes</taxon>
        <taxon>ecological metagenomes</taxon>
    </lineage>
</organism>
<name>X1K6G2_9ZZZZ</name>